<dbReference type="Pfam" id="PF02687">
    <property type="entry name" value="FtsX"/>
    <property type="match status" value="1"/>
</dbReference>
<organism evidence="8 9">
    <name type="scientific">Lactobacillus kitasatonis DSM 16761 = JCM 1039</name>
    <dbReference type="NCBI Taxonomy" id="1423767"/>
    <lineage>
        <taxon>Bacteria</taxon>
        <taxon>Bacillati</taxon>
        <taxon>Bacillota</taxon>
        <taxon>Bacilli</taxon>
        <taxon>Lactobacillales</taxon>
        <taxon>Lactobacillaceae</taxon>
        <taxon>Lactobacillus</taxon>
    </lineage>
</organism>
<evidence type="ECO:0000256" key="3">
    <source>
        <dbReference type="ARBA" id="ARBA00022692"/>
    </source>
</evidence>
<feature type="transmembrane region" description="Helical" evidence="6">
    <location>
        <begin position="155"/>
        <end position="177"/>
    </location>
</feature>
<feature type="transmembrane region" description="Helical" evidence="6">
    <location>
        <begin position="67"/>
        <end position="85"/>
    </location>
</feature>
<keyword evidence="2" id="KW-1003">Cell membrane</keyword>
<name>A0A0R1VND2_9LACO</name>
<dbReference type="EMBL" id="AZFU01000001">
    <property type="protein sequence ID" value="KRM07249.1"/>
    <property type="molecule type" value="Genomic_DNA"/>
</dbReference>
<feature type="domain" description="ABC3 transporter permease C-terminal" evidence="7">
    <location>
        <begin position="68"/>
        <end position="185"/>
    </location>
</feature>
<dbReference type="Proteomes" id="UP000051307">
    <property type="component" value="Unassembled WGS sequence"/>
</dbReference>
<dbReference type="InterPro" id="IPR038766">
    <property type="entry name" value="Membrane_comp_ABC_pdt"/>
</dbReference>
<gene>
    <name evidence="8" type="ORF">FC59_GL000677</name>
</gene>
<keyword evidence="5 6" id="KW-0472">Membrane</keyword>
<dbReference type="PATRIC" id="fig|1423767.3.peg.703"/>
<keyword evidence="4 6" id="KW-1133">Transmembrane helix</keyword>
<dbReference type="AlphaFoldDB" id="A0A0R1VND2"/>
<evidence type="ECO:0000256" key="5">
    <source>
        <dbReference type="ARBA" id="ARBA00023136"/>
    </source>
</evidence>
<keyword evidence="3 6" id="KW-0812">Transmembrane</keyword>
<comment type="subcellular location">
    <subcellularLocation>
        <location evidence="1">Cell membrane</location>
        <topology evidence="1">Multi-pass membrane protein</topology>
    </subcellularLocation>
</comment>
<dbReference type="PANTHER" id="PTHR30287">
    <property type="entry name" value="MEMBRANE COMPONENT OF PREDICTED ABC SUPERFAMILY METABOLITE UPTAKE TRANSPORTER"/>
    <property type="match status" value="1"/>
</dbReference>
<evidence type="ECO:0000256" key="6">
    <source>
        <dbReference type="SAM" id="Phobius"/>
    </source>
</evidence>
<comment type="caution">
    <text evidence="8">The sequence shown here is derived from an EMBL/GenBank/DDBJ whole genome shotgun (WGS) entry which is preliminary data.</text>
</comment>
<dbReference type="GO" id="GO:0005886">
    <property type="term" value="C:plasma membrane"/>
    <property type="evidence" value="ECO:0007669"/>
    <property type="project" value="UniProtKB-SubCell"/>
</dbReference>
<evidence type="ECO:0000259" key="7">
    <source>
        <dbReference type="Pfam" id="PF02687"/>
    </source>
</evidence>
<protein>
    <recommendedName>
        <fullName evidence="7">ABC3 transporter permease C-terminal domain-containing protein</fullName>
    </recommendedName>
</protein>
<reference evidence="8 9" key="1">
    <citation type="journal article" date="2015" name="Genome Announc.">
        <title>Expanding the biotechnology potential of lactobacilli through comparative genomics of 213 strains and associated genera.</title>
        <authorList>
            <person name="Sun Z."/>
            <person name="Harris H.M."/>
            <person name="McCann A."/>
            <person name="Guo C."/>
            <person name="Argimon S."/>
            <person name="Zhang W."/>
            <person name="Yang X."/>
            <person name="Jeffery I.B."/>
            <person name="Cooney J.C."/>
            <person name="Kagawa T.F."/>
            <person name="Liu W."/>
            <person name="Song Y."/>
            <person name="Salvetti E."/>
            <person name="Wrobel A."/>
            <person name="Rasinkangas P."/>
            <person name="Parkhill J."/>
            <person name="Rea M.C."/>
            <person name="O'Sullivan O."/>
            <person name="Ritari J."/>
            <person name="Douillard F.P."/>
            <person name="Paul Ross R."/>
            <person name="Yang R."/>
            <person name="Briner A.E."/>
            <person name="Felis G.E."/>
            <person name="de Vos W.M."/>
            <person name="Barrangou R."/>
            <person name="Klaenhammer T.R."/>
            <person name="Caufield P.W."/>
            <person name="Cui Y."/>
            <person name="Zhang H."/>
            <person name="O'Toole P.W."/>
        </authorList>
    </citation>
    <scope>NUCLEOTIDE SEQUENCE [LARGE SCALE GENOMIC DNA]</scope>
    <source>
        <strain evidence="8 9">DSM 16761</strain>
    </source>
</reference>
<dbReference type="eggNOG" id="COG0577">
    <property type="taxonomic scope" value="Bacteria"/>
</dbReference>
<proteinExistence type="predicted"/>
<evidence type="ECO:0000256" key="4">
    <source>
        <dbReference type="ARBA" id="ARBA00022989"/>
    </source>
</evidence>
<sequence>MNQQEYEKATGKKYATNAYLVTMRKHSSTFINRVGRKLVKSAAIETVISSSASRRLLGSFTGSLNEVIFILISGMLAVVVIYNLTNINVAERIRELSTIKVLGFYDNETTMYIYRETIILSGLGIIVGFGFGWWLHHFIITSLPPDVAMFDPNMYPMNFVFSALIPAMITAALAIVVHQKIKRINMLDALSSID</sequence>
<feature type="transmembrane region" description="Helical" evidence="6">
    <location>
        <begin position="117"/>
        <end position="135"/>
    </location>
</feature>
<evidence type="ECO:0000256" key="1">
    <source>
        <dbReference type="ARBA" id="ARBA00004651"/>
    </source>
</evidence>
<evidence type="ECO:0000313" key="9">
    <source>
        <dbReference type="Proteomes" id="UP000051307"/>
    </source>
</evidence>
<evidence type="ECO:0000256" key="2">
    <source>
        <dbReference type="ARBA" id="ARBA00022475"/>
    </source>
</evidence>
<dbReference type="PANTHER" id="PTHR30287:SF1">
    <property type="entry name" value="INNER MEMBRANE PROTEIN"/>
    <property type="match status" value="1"/>
</dbReference>
<accession>A0A0R1VND2</accession>
<dbReference type="InterPro" id="IPR003838">
    <property type="entry name" value="ABC3_permease_C"/>
</dbReference>
<evidence type="ECO:0000313" key="8">
    <source>
        <dbReference type="EMBL" id="KRM07249.1"/>
    </source>
</evidence>